<evidence type="ECO:0000259" key="2">
    <source>
        <dbReference type="Pfam" id="PF25298"/>
    </source>
</evidence>
<sequence length="316" mass="36086">MFSCKRCNIEARDGVRCSQCSSQFDFPCSGITEAGWRKLGDRKSTWKCSNCKGTATSSERSPTDNESVLSEVKRLSTRMEAIPAILESIKCIQLDLAELKSIRAEFTEVKSSIEFVHQSVESLDTKVLSIEREIESLQKTKDEILALQNRCEKLENANREHEQRSRLNNIEIKGVPFTNSENLYTILDKIGKIINCNIPKEQINYIARVPMRNDSVNKNIICSVNNLYLKIDFVAAAKTCKMITPNDLGLKGESRIFINDHLTLENKTLLNKTKMLAKERSYAFVWVKGCRIFLRKNPTSPVQNIKTEQDLKKIFH</sequence>
<keyword evidence="1" id="KW-0175">Coiled coil</keyword>
<dbReference type="InterPro" id="IPR057251">
    <property type="entry name" value="FP_C"/>
</dbReference>
<dbReference type="Proteomes" id="UP001549921">
    <property type="component" value="Unassembled WGS sequence"/>
</dbReference>
<name>A0ABD0SLJ3_LOXSC</name>
<proteinExistence type="predicted"/>
<evidence type="ECO:0000313" key="4">
    <source>
        <dbReference type="Proteomes" id="UP001549921"/>
    </source>
</evidence>
<dbReference type="Pfam" id="PF25298">
    <property type="entry name" value="Baculo_FP_2nd"/>
    <property type="match status" value="1"/>
</dbReference>
<evidence type="ECO:0000256" key="1">
    <source>
        <dbReference type="SAM" id="Coils"/>
    </source>
</evidence>
<gene>
    <name evidence="3" type="ORF">ABMA28_006544</name>
</gene>
<comment type="caution">
    <text evidence="3">The sequence shown here is derived from an EMBL/GenBank/DDBJ whole genome shotgun (WGS) entry which is preliminary data.</text>
</comment>
<dbReference type="AlphaFoldDB" id="A0ABD0SLJ3"/>
<reference evidence="3 4" key="1">
    <citation type="submission" date="2024-06" db="EMBL/GenBank/DDBJ databases">
        <title>A chromosome-level genome assembly of beet webworm, Loxostege sticticalis.</title>
        <authorList>
            <person name="Zhang Y."/>
        </authorList>
    </citation>
    <scope>NUCLEOTIDE SEQUENCE [LARGE SCALE GENOMIC DNA]</scope>
    <source>
        <strain evidence="3">AQ028</strain>
        <tissue evidence="3">Male pupae</tissue>
    </source>
</reference>
<protein>
    <recommendedName>
        <fullName evidence="2">FP protein C-terminal domain-containing protein</fullName>
    </recommendedName>
</protein>
<accession>A0ABD0SLJ3</accession>
<dbReference type="EMBL" id="JBEDNZ010000019">
    <property type="protein sequence ID" value="KAL0820715.1"/>
    <property type="molecule type" value="Genomic_DNA"/>
</dbReference>
<organism evidence="3 4">
    <name type="scientific">Loxostege sticticalis</name>
    <name type="common">Beet webworm moth</name>
    <dbReference type="NCBI Taxonomy" id="481309"/>
    <lineage>
        <taxon>Eukaryota</taxon>
        <taxon>Metazoa</taxon>
        <taxon>Ecdysozoa</taxon>
        <taxon>Arthropoda</taxon>
        <taxon>Hexapoda</taxon>
        <taxon>Insecta</taxon>
        <taxon>Pterygota</taxon>
        <taxon>Neoptera</taxon>
        <taxon>Endopterygota</taxon>
        <taxon>Lepidoptera</taxon>
        <taxon>Glossata</taxon>
        <taxon>Ditrysia</taxon>
        <taxon>Pyraloidea</taxon>
        <taxon>Crambidae</taxon>
        <taxon>Pyraustinae</taxon>
        <taxon>Loxostege</taxon>
    </lineage>
</organism>
<feature type="domain" description="FP protein C-terminal" evidence="2">
    <location>
        <begin position="263"/>
        <end position="314"/>
    </location>
</feature>
<evidence type="ECO:0000313" key="3">
    <source>
        <dbReference type="EMBL" id="KAL0820715.1"/>
    </source>
</evidence>
<feature type="coiled-coil region" evidence="1">
    <location>
        <begin position="120"/>
        <end position="164"/>
    </location>
</feature>